<dbReference type="GO" id="GO:0016747">
    <property type="term" value="F:acyltransferase activity, transferring groups other than amino-acyl groups"/>
    <property type="evidence" value="ECO:0007669"/>
    <property type="project" value="InterPro"/>
</dbReference>
<gene>
    <name evidence="2" type="ORF">KR50_34850</name>
</gene>
<dbReference type="SUPFAM" id="SSF55729">
    <property type="entry name" value="Acyl-CoA N-acyltransferases (Nat)"/>
    <property type="match status" value="1"/>
</dbReference>
<dbReference type="PANTHER" id="PTHR43415">
    <property type="entry name" value="SPERMIDINE N(1)-ACETYLTRANSFERASE"/>
    <property type="match status" value="1"/>
</dbReference>
<dbReference type="Proteomes" id="UP000031972">
    <property type="component" value="Unassembled WGS sequence"/>
</dbReference>
<dbReference type="InterPro" id="IPR016181">
    <property type="entry name" value="Acyl_CoA_acyltransferase"/>
</dbReference>
<evidence type="ECO:0000313" key="2">
    <source>
        <dbReference type="EMBL" id="KIL43082.1"/>
    </source>
</evidence>
<dbReference type="PROSITE" id="PS51186">
    <property type="entry name" value="GNAT"/>
    <property type="match status" value="1"/>
</dbReference>
<dbReference type="PATRIC" id="fig|220754.4.peg.3499"/>
<keyword evidence="3" id="KW-1185">Reference proteome</keyword>
<dbReference type="OrthoDB" id="9799321at2"/>
<dbReference type="EMBL" id="JXRR01000022">
    <property type="protein sequence ID" value="KIL43082.1"/>
    <property type="molecule type" value="Genomic_DNA"/>
</dbReference>
<dbReference type="PANTHER" id="PTHR43415:SF3">
    <property type="entry name" value="GNAT-FAMILY ACETYLTRANSFERASE"/>
    <property type="match status" value="1"/>
</dbReference>
<proteinExistence type="predicted"/>
<dbReference type="RefSeq" id="WP_041061352.1">
    <property type="nucleotide sequence ID" value="NZ_JXRR01000022.1"/>
</dbReference>
<accession>A0A0C2V209</accession>
<reference evidence="2 3" key="1">
    <citation type="submission" date="2015-01" db="EMBL/GenBank/DDBJ databases">
        <title>Jeotgalibacillus campisalis genome sequencing.</title>
        <authorList>
            <person name="Goh K.M."/>
            <person name="Chan K.-G."/>
            <person name="Yaakop A.S."/>
            <person name="Ee R."/>
            <person name="Gan H.M."/>
            <person name="Chan C.S."/>
        </authorList>
    </citation>
    <scope>NUCLEOTIDE SEQUENCE [LARGE SCALE GENOMIC DNA]</scope>
    <source>
        <strain evidence="2 3">SF-57</strain>
    </source>
</reference>
<dbReference type="AlphaFoldDB" id="A0A0C2V209"/>
<name>A0A0C2V209_9BACL</name>
<evidence type="ECO:0000313" key="3">
    <source>
        <dbReference type="Proteomes" id="UP000031972"/>
    </source>
</evidence>
<evidence type="ECO:0000259" key="1">
    <source>
        <dbReference type="PROSITE" id="PS51186"/>
    </source>
</evidence>
<comment type="caution">
    <text evidence="2">The sequence shown here is derived from an EMBL/GenBank/DDBJ whole genome shotgun (WGS) entry which is preliminary data.</text>
</comment>
<dbReference type="Gene3D" id="3.40.630.30">
    <property type="match status" value="1"/>
</dbReference>
<sequence length="178" mass="20841">MSKLSFKKYENEVEDLVSLLTKNKWEFHSNPAPVRKEILKKYRDDWHEKDKEIFWIESVDKKIGLIMLHDLTDSIPLFDLRLENNSRGKGFGSQAVCWITDYIFKLPDNKIRIEAYTRSDHIAMRKTLSKCGFVKEGYLRQSCENADGSVSDSVCYAIIRSDWENKITTPIKLNDLPF</sequence>
<dbReference type="Pfam" id="PF13302">
    <property type="entry name" value="Acetyltransf_3"/>
    <property type="match status" value="1"/>
</dbReference>
<protein>
    <recommendedName>
        <fullName evidence="1">N-acetyltransferase domain-containing protein</fullName>
    </recommendedName>
</protein>
<organism evidence="2 3">
    <name type="scientific">Jeotgalibacillus campisalis</name>
    <dbReference type="NCBI Taxonomy" id="220754"/>
    <lineage>
        <taxon>Bacteria</taxon>
        <taxon>Bacillati</taxon>
        <taxon>Bacillota</taxon>
        <taxon>Bacilli</taxon>
        <taxon>Bacillales</taxon>
        <taxon>Caryophanaceae</taxon>
        <taxon>Jeotgalibacillus</taxon>
    </lineage>
</organism>
<feature type="domain" description="N-acetyltransferase" evidence="1">
    <location>
        <begin position="4"/>
        <end position="161"/>
    </location>
</feature>
<dbReference type="InterPro" id="IPR000182">
    <property type="entry name" value="GNAT_dom"/>
</dbReference>